<organism evidence="5 6">
    <name type="scientific">Methylobrevis albus</name>
    <dbReference type="NCBI Taxonomy" id="2793297"/>
    <lineage>
        <taxon>Bacteria</taxon>
        <taxon>Pseudomonadati</taxon>
        <taxon>Pseudomonadota</taxon>
        <taxon>Alphaproteobacteria</taxon>
        <taxon>Hyphomicrobiales</taxon>
        <taxon>Pleomorphomonadaceae</taxon>
        <taxon>Methylobrevis</taxon>
    </lineage>
</organism>
<evidence type="ECO:0000259" key="4">
    <source>
        <dbReference type="PROSITE" id="PS51186"/>
    </source>
</evidence>
<keyword evidence="2" id="KW-0808">Transferase</keyword>
<evidence type="ECO:0000256" key="2">
    <source>
        <dbReference type="ARBA" id="ARBA00022679"/>
    </source>
</evidence>
<keyword evidence="6" id="KW-1185">Reference proteome</keyword>
<evidence type="ECO:0000256" key="3">
    <source>
        <dbReference type="ARBA" id="ARBA00023315"/>
    </source>
</evidence>
<dbReference type="GO" id="GO:0008080">
    <property type="term" value="F:N-acetyltransferase activity"/>
    <property type="evidence" value="ECO:0007669"/>
    <property type="project" value="TreeGrafter"/>
</dbReference>
<dbReference type="RefSeq" id="WP_197309816.1">
    <property type="nucleotide sequence ID" value="NZ_JADZLT010000040.1"/>
</dbReference>
<dbReference type="FunFam" id="3.40.630.30:FF:000064">
    <property type="entry name" value="GNAT family acetyltransferase"/>
    <property type="match status" value="1"/>
</dbReference>
<evidence type="ECO:0000256" key="1">
    <source>
        <dbReference type="ARBA" id="ARBA00008694"/>
    </source>
</evidence>
<dbReference type="PANTHER" id="PTHR10545:SF29">
    <property type="entry name" value="GH14572P-RELATED"/>
    <property type="match status" value="1"/>
</dbReference>
<proteinExistence type="inferred from homology"/>
<dbReference type="InterPro" id="IPR000182">
    <property type="entry name" value="GNAT_dom"/>
</dbReference>
<accession>A0A931HZS3</accession>
<comment type="similarity">
    <text evidence="1">Belongs to the acetyltransferase family.</text>
</comment>
<sequence>MTLVIRPAVSADAALVADLVRELAAYESLDHEAVATPADFAAALFGPAPRVFCDIAEWDGAPAGLALWFYNFSTFVGRHGIYLEDLFVRPEMRGHGIGKALLARLARRCVEEGLGRLDWQVLDWNEPSIRFYEAQGAEIKRAWLPARVSGDALAALAASA</sequence>
<dbReference type="AlphaFoldDB" id="A0A931HZS3"/>
<dbReference type="InterPro" id="IPR051016">
    <property type="entry name" value="Diverse_Substrate_AcTransf"/>
</dbReference>
<dbReference type="PROSITE" id="PS51186">
    <property type="entry name" value="GNAT"/>
    <property type="match status" value="1"/>
</dbReference>
<name>A0A931HZS3_9HYPH</name>
<evidence type="ECO:0000313" key="6">
    <source>
        <dbReference type="Proteomes" id="UP000631694"/>
    </source>
</evidence>
<feature type="domain" description="N-acetyltransferase" evidence="4">
    <location>
        <begin position="3"/>
        <end position="159"/>
    </location>
</feature>
<dbReference type="EMBL" id="JADZLT010000040">
    <property type="protein sequence ID" value="MBH0236714.1"/>
    <property type="molecule type" value="Genomic_DNA"/>
</dbReference>
<dbReference type="PANTHER" id="PTHR10545">
    <property type="entry name" value="DIAMINE N-ACETYLTRANSFERASE"/>
    <property type="match status" value="1"/>
</dbReference>
<reference evidence="5" key="1">
    <citation type="submission" date="2020-12" db="EMBL/GenBank/DDBJ databases">
        <title>Methylobrevis albus sp. nov., isolated from fresh water lack sediment.</title>
        <authorList>
            <person name="Zou Q."/>
        </authorList>
    </citation>
    <scope>NUCLEOTIDE SEQUENCE</scope>
    <source>
        <strain evidence="5">L22</strain>
    </source>
</reference>
<keyword evidence="3" id="KW-0012">Acyltransferase</keyword>
<gene>
    <name evidence="5" type="ORF">I5731_02670</name>
</gene>
<dbReference type="Gene3D" id="3.40.630.30">
    <property type="match status" value="1"/>
</dbReference>
<dbReference type="Proteomes" id="UP000631694">
    <property type="component" value="Unassembled WGS sequence"/>
</dbReference>
<dbReference type="Pfam" id="PF00583">
    <property type="entry name" value="Acetyltransf_1"/>
    <property type="match status" value="1"/>
</dbReference>
<dbReference type="CDD" id="cd04301">
    <property type="entry name" value="NAT_SF"/>
    <property type="match status" value="1"/>
</dbReference>
<comment type="caution">
    <text evidence="5">The sequence shown here is derived from an EMBL/GenBank/DDBJ whole genome shotgun (WGS) entry which is preliminary data.</text>
</comment>
<dbReference type="InterPro" id="IPR016181">
    <property type="entry name" value="Acyl_CoA_acyltransferase"/>
</dbReference>
<evidence type="ECO:0000313" key="5">
    <source>
        <dbReference type="EMBL" id="MBH0236714.1"/>
    </source>
</evidence>
<protein>
    <submittedName>
        <fullName evidence="5">GNAT family N-acetyltransferase</fullName>
    </submittedName>
</protein>
<dbReference type="SUPFAM" id="SSF55729">
    <property type="entry name" value="Acyl-CoA N-acyltransferases (Nat)"/>
    <property type="match status" value="1"/>
</dbReference>